<evidence type="ECO:0000313" key="3">
    <source>
        <dbReference type="Proteomes" id="UP001399917"/>
    </source>
</evidence>
<gene>
    <name evidence="2" type="ORF">GCM10022404_27580</name>
</gene>
<feature type="chain" id="PRO_5047241343" evidence="1">
    <location>
        <begin position="21"/>
        <end position="157"/>
    </location>
</feature>
<keyword evidence="1" id="KW-0732">Signal</keyword>
<name>A0ABP7KG27_9RHOB</name>
<organism evidence="2 3">
    <name type="scientific">Celeribacter arenosi</name>
    <dbReference type="NCBI Taxonomy" id="792649"/>
    <lineage>
        <taxon>Bacteria</taxon>
        <taxon>Pseudomonadati</taxon>
        <taxon>Pseudomonadota</taxon>
        <taxon>Alphaproteobacteria</taxon>
        <taxon>Rhodobacterales</taxon>
        <taxon>Roseobacteraceae</taxon>
        <taxon>Celeribacter</taxon>
    </lineage>
</organism>
<dbReference type="RefSeq" id="WP_344847994.1">
    <property type="nucleotide sequence ID" value="NZ_BAABDF010000007.1"/>
</dbReference>
<accession>A0ABP7KG27</accession>
<protein>
    <submittedName>
        <fullName evidence="2">Uncharacterized protein</fullName>
    </submittedName>
</protein>
<comment type="caution">
    <text evidence="2">The sequence shown here is derived from an EMBL/GenBank/DDBJ whole genome shotgun (WGS) entry which is preliminary data.</text>
</comment>
<sequence>MKAQAIFALCMVGIAAPVCADIQPQSGIWAGSVVYTDDEGCPPRIEQGLAPALTQGDGYEGQRIDFPDPFSPETFAGDFEWTHVGENHWRAAISKEEPSPMGTISVALLHNLYVRAIDHLESTSEYSITFSEGLAAMVGGAGPCILRSTLDHRRTGD</sequence>
<evidence type="ECO:0000256" key="1">
    <source>
        <dbReference type="SAM" id="SignalP"/>
    </source>
</evidence>
<keyword evidence="3" id="KW-1185">Reference proteome</keyword>
<dbReference type="Proteomes" id="UP001399917">
    <property type="component" value="Unassembled WGS sequence"/>
</dbReference>
<feature type="signal peptide" evidence="1">
    <location>
        <begin position="1"/>
        <end position="20"/>
    </location>
</feature>
<proteinExistence type="predicted"/>
<dbReference type="EMBL" id="BAABDF010000007">
    <property type="protein sequence ID" value="GAA3876346.1"/>
    <property type="molecule type" value="Genomic_DNA"/>
</dbReference>
<evidence type="ECO:0000313" key="2">
    <source>
        <dbReference type="EMBL" id="GAA3876346.1"/>
    </source>
</evidence>
<reference evidence="3" key="1">
    <citation type="journal article" date="2019" name="Int. J. Syst. Evol. Microbiol.">
        <title>The Global Catalogue of Microorganisms (GCM) 10K type strain sequencing project: providing services to taxonomists for standard genome sequencing and annotation.</title>
        <authorList>
            <consortium name="The Broad Institute Genomics Platform"/>
            <consortium name="The Broad Institute Genome Sequencing Center for Infectious Disease"/>
            <person name="Wu L."/>
            <person name="Ma J."/>
        </authorList>
    </citation>
    <scope>NUCLEOTIDE SEQUENCE [LARGE SCALE GENOMIC DNA]</scope>
    <source>
        <strain evidence="3">JCM 17190</strain>
    </source>
</reference>